<dbReference type="Gene3D" id="3.90.25.10">
    <property type="entry name" value="UDP-galactose 4-epimerase, domain 1"/>
    <property type="match status" value="1"/>
</dbReference>
<evidence type="ECO:0000259" key="1">
    <source>
        <dbReference type="Pfam" id="PF13460"/>
    </source>
</evidence>
<dbReference type="EMBL" id="JBHMDM010000002">
    <property type="protein sequence ID" value="MFB9376178.1"/>
    <property type="molecule type" value="Genomic_DNA"/>
</dbReference>
<dbReference type="Pfam" id="PF13460">
    <property type="entry name" value="NAD_binding_10"/>
    <property type="match status" value="1"/>
</dbReference>
<dbReference type="PANTHER" id="PTHR47129">
    <property type="entry name" value="QUINONE OXIDOREDUCTASE 2"/>
    <property type="match status" value="1"/>
</dbReference>
<evidence type="ECO:0000313" key="3">
    <source>
        <dbReference type="Proteomes" id="UP001589748"/>
    </source>
</evidence>
<dbReference type="SUPFAM" id="SSF51735">
    <property type="entry name" value="NAD(P)-binding Rossmann-fold domains"/>
    <property type="match status" value="1"/>
</dbReference>
<accession>A0ABV5LQ73</accession>
<gene>
    <name evidence="2" type="ORF">ACFFVI_04270</name>
</gene>
<proteinExistence type="predicted"/>
<dbReference type="InterPro" id="IPR036291">
    <property type="entry name" value="NAD(P)-bd_dom_sf"/>
</dbReference>
<protein>
    <submittedName>
        <fullName evidence="2">NAD(P)H-binding protein</fullName>
    </submittedName>
</protein>
<organism evidence="2 3">
    <name type="scientific">Kineococcus gynurae</name>
    <dbReference type="NCBI Taxonomy" id="452979"/>
    <lineage>
        <taxon>Bacteria</taxon>
        <taxon>Bacillati</taxon>
        <taxon>Actinomycetota</taxon>
        <taxon>Actinomycetes</taxon>
        <taxon>Kineosporiales</taxon>
        <taxon>Kineosporiaceae</taxon>
        <taxon>Kineococcus</taxon>
    </lineage>
</organism>
<sequence>MSFAVTGATGALGRLAVTALLERGVAPAEVVALVRTPARAADLAALGVQVRPFDYDAPQTLVPALAGVHRLLLISGNAVGQRVAQHTAVIEAARTAGVGHLTYTSILAADTTANPLAPEHLATEQALAASGLAYTLLRNGWYAENYTARVAEYVASGTIPHSTGGAALSLASRADFAGAAAGALLLDAPAVRYDLGGPAVTFEGLAAAVTAATGTTVVALPLSGADHVAALVAAGLDEGTAAFVAGIDAAIAAGDLLTDPAPLEALLGRPATPLATSLAAALA</sequence>
<keyword evidence="3" id="KW-1185">Reference proteome</keyword>
<dbReference type="InterPro" id="IPR016040">
    <property type="entry name" value="NAD(P)-bd_dom"/>
</dbReference>
<reference evidence="2 3" key="1">
    <citation type="submission" date="2024-09" db="EMBL/GenBank/DDBJ databases">
        <authorList>
            <person name="Sun Q."/>
            <person name="Mori K."/>
        </authorList>
    </citation>
    <scope>NUCLEOTIDE SEQUENCE [LARGE SCALE GENOMIC DNA]</scope>
    <source>
        <strain evidence="2 3">TISTR 1856</strain>
    </source>
</reference>
<dbReference type="Proteomes" id="UP001589748">
    <property type="component" value="Unassembled WGS sequence"/>
</dbReference>
<feature type="domain" description="NAD(P)-binding" evidence="1">
    <location>
        <begin position="7"/>
        <end position="157"/>
    </location>
</feature>
<dbReference type="RefSeq" id="WP_380134729.1">
    <property type="nucleotide sequence ID" value="NZ_JBHLUI010000002.1"/>
</dbReference>
<evidence type="ECO:0000313" key="2">
    <source>
        <dbReference type="EMBL" id="MFB9376178.1"/>
    </source>
</evidence>
<comment type="caution">
    <text evidence="2">The sequence shown here is derived from an EMBL/GenBank/DDBJ whole genome shotgun (WGS) entry which is preliminary data.</text>
</comment>
<name>A0ABV5LQ73_9ACTN</name>
<dbReference type="InterPro" id="IPR052718">
    <property type="entry name" value="NmrA-type_oxidoreductase"/>
</dbReference>
<dbReference type="PANTHER" id="PTHR47129:SF1">
    <property type="entry name" value="NMRA-LIKE DOMAIN-CONTAINING PROTEIN"/>
    <property type="match status" value="1"/>
</dbReference>
<dbReference type="Gene3D" id="3.40.50.720">
    <property type="entry name" value="NAD(P)-binding Rossmann-like Domain"/>
    <property type="match status" value="1"/>
</dbReference>